<evidence type="ECO:0000256" key="1">
    <source>
        <dbReference type="ARBA" id="ARBA00004127"/>
    </source>
</evidence>
<keyword evidence="5" id="KW-0333">Golgi apparatus</keyword>
<proteinExistence type="predicted"/>
<dbReference type="InterPro" id="IPR045891">
    <property type="entry name" value="ZIP9"/>
</dbReference>
<keyword evidence="6 8" id="KW-0472">Membrane</keyword>
<feature type="transmembrane region" description="Helical" evidence="8">
    <location>
        <begin position="154"/>
        <end position="172"/>
    </location>
</feature>
<feature type="transmembrane region" description="Helical" evidence="8">
    <location>
        <begin position="6"/>
        <end position="28"/>
    </location>
</feature>
<dbReference type="GO" id="GO:0000139">
    <property type="term" value="C:Golgi membrane"/>
    <property type="evidence" value="ECO:0007669"/>
    <property type="project" value="UniProtKB-SubCell"/>
</dbReference>
<feature type="transmembrane region" description="Helical" evidence="8">
    <location>
        <begin position="255"/>
        <end position="279"/>
    </location>
</feature>
<evidence type="ECO:0000256" key="8">
    <source>
        <dbReference type="SAM" id="Phobius"/>
    </source>
</evidence>
<evidence type="ECO:0000256" key="2">
    <source>
        <dbReference type="ARBA" id="ARBA00004394"/>
    </source>
</evidence>
<keyword evidence="3 8" id="KW-0812">Transmembrane</keyword>
<evidence type="ECO:0000256" key="7">
    <source>
        <dbReference type="SAM" id="MobiDB-lite"/>
    </source>
</evidence>
<comment type="caution">
    <text evidence="9">The sequence shown here is derived from an EMBL/GenBank/DDBJ whole genome shotgun (WGS) entry which is preliminary data.</text>
</comment>
<protein>
    <submittedName>
        <fullName evidence="9">Solute carrier family 39 (Zinc transporter), member 9</fullName>
    </submittedName>
</protein>
<name>A0A2B7Z8X6_9EURO</name>
<sequence>MDGLFTLLSLSLVMAIVSFVVGSLPLSFSLSSSQLRLISALGMGVLVGTSLIVIIPEGVETLYSSAAVSHTYSNKRDVNIVTGRGNDAFNARWQHPAVNTVIMRRDTPQSDSPPEVDPAESGEGGRLHILGDHTDNEKVNEKGKDGAEPHQSSPHAWVGIALISGFILMYLVDTLPSFASSSAKQQQRPYHISLDNLGSGLGRASSPSRTGGGGGGLLDTSSSAARQGFATTTGLVIHAAADGIALGASTSSTSLSFIIFLAIMVHKAPASFGLTTVLLRQGLSTRAARGHLLIFSLAAPVGALLTWIVAHTVMAGHAGDEQATRWRTGMLLLFSAGTFLYVAMHTMQETSTTTAMSRRDSSYANGYAAEGRENSQRAAQKSMRDVVATVVGMILPLFLQIGHAH</sequence>
<dbReference type="AlphaFoldDB" id="A0A2B7Z8X6"/>
<dbReference type="STRING" id="73230.A0A2B7Z8X6"/>
<evidence type="ECO:0000313" key="10">
    <source>
        <dbReference type="Proteomes" id="UP000226031"/>
    </source>
</evidence>
<feature type="region of interest" description="Disordered" evidence="7">
    <location>
        <begin position="105"/>
        <end position="153"/>
    </location>
</feature>
<reference evidence="9 10" key="1">
    <citation type="submission" date="2017-10" db="EMBL/GenBank/DDBJ databases">
        <title>Comparative genomics in systemic dimorphic fungi from Ajellomycetaceae.</title>
        <authorList>
            <person name="Munoz J.F."/>
            <person name="Mcewen J.G."/>
            <person name="Clay O.K."/>
            <person name="Cuomo C.A."/>
        </authorList>
    </citation>
    <scope>NUCLEOTIDE SEQUENCE [LARGE SCALE GENOMIC DNA]</scope>
    <source>
        <strain evidence="9 10">UAMH4076</strain>
    </source>
</reference>
<dbReference type="PANTHER" id="PTHR16133:SF0">
    <property type="entry name" value="ZINC_IRON REGULATED TRANSPORTER-RELATED PROTEIN 102B, ISOFORM E"/>
    <property type="match status" value="1"/>
</dbReference>
<evidence type="ECO:0000256" key="6">
    <source>
        <dbReference type="ARBA" id="ARBA00023136"/>
    </source>
</evidence>
<evidence type="ECO:0000256" key="5">
    <source>
        <dbReference type="ARBA" id="ARBA00023034"/>
    </source>
</evidence>
<feature type="transmembrane region" description="Helical" evidence="8">
    <location>
        <begin position="291"/>
        <end position="314"/>
    </location>
</feature>
<keyword evidence="4 8" id="KW-1133">Transmembrane helix</keyword>
<dbReference type="Proteomes" id="UP000226031">
    <property type="component" value="Unassembled WGS sequence"/>
</dbReference>
<keyword evidence="10" id="KW-1185">Reference proteome</keyword>
<dbReference type="Pfam" id="PF02535">
    <property type="entry name" value="Zip"/>
    <property type="match status" value="1"/>
</dbReference>
<feature type="transmembrane region" description="Helical" evidence="8">
    <location>
        <begin position="386"/>
        <end position="404"/>
    </location>
</feature>
<organism evidence="9 10">
    <name type="scientific">[Emmonsia] crescens</name>
    <dbReference type="NCBI Taxonomy" id="73230"/>
    <lineage>
        <taxon>Eukaryota</taxon>
        <taxon>Fungi</taxon>
        <taxon>Dikarya</taxon>
        <taxon>Ascomycota</taxon>
        <taxon>Pezizomycotina</taxon>
        <taxon>Eurotiomycetes</taxon>
        <taxon>Eurotiomycetidae</taxon>
        <taxon>Onygenales</taxon>
        <taxon>Ajellomycetaceae</taxon>
        <taxon>Emergomyces</taxon>
    </lineage>
</organism>
<dbReference type="GO" id="GO:0046873">
    <property type="term" value="F:metal ion transmembrane transporter activity"/>
    <property type="evidence" value="ECO:0007669"/>
    <property type="project" value="InterPro"/>
</dbReference>
<gene>
    <name evidence="9" type="ORF">GX50_07584</name>
</gene>
<dbReference type="InterPro" id="IPR003689">
    <property type="entry name" value="ZIP"/>
</dbReference>
<evidence type="ECO:0000313" key="9">
    <source>
        <dbReference type="EMBL" id="PGH29653.1"/>
    </source>
</evidence>
<dbReference type="VEuPathDB" id="FungiDB:EMCG_07965"/>
<accession>A0A2B7Z8X6</accession>
<dbReference type="GO" id="GO:0006829">
    <property type="term" value="P:zinc ion transport"/>
    <property type="evidence" value="ECO:0007669"/>
    <property type="project" value="InterPro"/>
</dbReference>
<dbReference type="EMBL" id="PDND01000222">
    <property type="protein sequence ID" value="PGH29653.1"/>
    <property type="molecule type" value="Genomic_DNA"/>
</dbReference>
<dbReference type="PANTHER" id="PTHR16133">
    <property type="entry name" value="SOLUTE CARRIER FAMILY 39 ZINC TRANSPORTER , MEMBER 9-RELATED"/>
    <property type="match status" value="1"/>
</dbReference>
<feature type="transmembrane region" description="Helical" evidence="8">
    <location>
        <begin position="228"/>
        <end position="249"/>
    </location>
</feature>
<feature type="compositionally biased region" description="Basic and acidic residues" evidence="7">
    <location>
        <begin position="123"/>
        <end position="148"/>
    </location>
</feature>
<feature type="transmembrane region" description="Helical" evidence="8">
    <location>
        <begin position="35"/>
        <end position="55"/>
    </location>
</feature>
<evidence type="ECO:0000256" key="4">
    <source>
        <dbReference type="ARBA" id="ARBA00022989"/>
    </source>
</evidence>
<feature type="transmembrane region" description="Helical" evidence="8">
    <location>
        <begin position="326"/>
        <end position="344"/>
    </location>
</feature>
<comment type="subcellular location">
    <subcellularLocation>
        <location evidence="1">Endomembrane system</location>
        <topology evidence="1">Multi-pass membrane protein</topology>
    </subcellularLocation>
    <subcellularLocation>
        <location evidence="2">Golgi apparatus membrane</location>
    </subcellularLocation>
</comment>
<evidence type="ECO:0000256" key="3">
    <source>
        <dbReference type="ARBA" id="ARBA00022692"/>
    </source>
</evidence>